<sequence length="78" mass="8693">MSEDSYVWQVRGERTDGQLGISVVMLGIRENLDTVEATSEEFRRLISERLGEPVALRLEIIPIEVVFHEALPPGAAAE</sequence>
<proteinExistence type="predicted"/>
<gene>
    <name evidence="1" type="ORF">F3S47_09560</name>
</gene>
<evidence type="ECO:0000313" key="2">
    <source>
        <dbReference type="Proteomes" id="UP000326554"/>
    </source>
</evidence>
<dbReference type="RefSeq" id="WP_150445010.1">
    <property type="nucleotide sequence ID" value="NZ_VYQE01000002.1"/>
</dbReference>
<name>A0A5J5GM85_9RHOB</name>
<keyword evidence="2" id="KW-1185">Reference proteome</keyword>
<dbReference type="AlphaFoldDB" id="A0A5J5GM85"/>
<reference evidence="1 2" key="1">
    <citation type="submission" date="2019-09" db="EMBL/GenBank/DDBJ databases">
        <authorList>
            <person name="Park J.-S."/>
            <person name="Choi H.-J."/>
        </authorList>
    </citation>
    <scope>NUCLEOTIDE SEQUENCE [LARGE SCALE GENOMIC DNA]</scope>
    <source>
        <strain evidence="1 2">176SS1-4</strain>
    </source>
</reference>
<accession>A0A5J5GM85</accession>
<organism evidence="1 2">
    <name type="scientific">Histidinibacterium aquaticum</name>
    <dbReference type="NCBI Taxonomy" id="2613962"/>
    <lineage>
        <taxon>Bacteria</taxon>
        <taxon>Pseudomonadati</taxon>
        <taxon>Pseudomonadota</taxon>
        <taxon>Alphaproteobacteria</taxon>
        <taxon>Rhodobacterales</taxon>
        <taxon>Paracoccaceae</taxon>
        <taxon>Histidinibacterium</taxon>
    </lineage>
</organism>
<comment type="caution">
    <text evidence="1">The sequence shown here is derived from an EMBL/GenBank/DDBJ whole genome shotgun (WGS) entry which is preliminary data.</text>
</comment>
<dbReference type="Proteomes" id="UP000326554">
    <property type="component" value="Unassembled WGS sequence"/>
</dbReference>
<dbReference type="EMBL" id="VYQE01000002">
    <property type="protein sequence ID" value="KAA9009476.1"/>
    <property type="molecule type" value="Genomic_DNA"/>
</dbReference>
<evidence type="ECO:0000313" key="1">
    <source>
        <dbReference type="EMBL" id="KAA9009476.1"/>
    </source>
</evidence>
<protein>
    <submittedName>
        <fullName evidence="1">Uncharacterized protein</fullName>
    </submittedName>
</protein>